<evidence type="ECO:0000259" key="3">
    <source>
        <dbReference type="SMART" id="SM00909"/>
    </source>
</evidence>
<dbReference type="Proteomes" id="UP000182652">
    <property type="component" value="Unassembled WGS sequence"/>
</dbReference>
<keyword evidence="2" id="KW-1133">Transmembrane helix</keyword>
<dbReference type="InterPro" id="IPR018910">
    <property type="entry name" value="LpqB_C"/>
</dbReference>
<dbReference type="AlphaFoldDB" id="A0A1H4MU28"/>
<dbReference type="Pfam" id="PF10647">
    <property type="entry name" value="Gmad1"/>
    <property type="match status" value="1"/>
</dbReference>
<feature type="transmembrane region" description="Helical" evidence="2">
    <location>
        <begin position="41"/>
        <end position="61"/>
    </location>
</feature>
<dbReference type="Pfam" id="PF10646">
    <property type="entry name" value="Germane"/>
    <property type="match status" value="1"/>
</dbReference>
<dbReference type="SUPFAM" id="SSF82171">
    <property type="entry name" value="DPP6 N-terminal domain-like"/>
    <property type="match status" value="1"/>
</dbReference>
<keyword evidence="2" id="KW-0472">Membrane</keyword>
<reference evidence="4 5" key="1">
    <citation type="submission" date="2016-10" db="EMBL/GenBank/DDBJ databases">
        <authorList>
            <person name="de Groot N.N."/>
        </authorList>
    </citation>
    <scope>NUCLEOTIDE SEQUENCE [LARGE SCALE GENOMIC DNA]</scope>
    <source>
        <strain evidence="4 5">DSM 10495</strain>
    </source>
</reference>
<evidence type="ECO:0000313" key="4">
    <source>
        <dbReference type="EMBL" id="SEB86591.1"/>
    </source>
</evidence>
<sequence length="602" mass="64167">MTRIRCTTDHPAAARKTPAVGAVRHALGHARRRGAPRVRSALALLLAVVVLLTAGACASIPRSGPVSKSQGDSAPQVKDPQVFYPPDPAPGASEDSIIEGFYNAGNSYKDDYKVARLYLAQNTATTWKPETDTLVYRSAKVVPGAKDREFFYDLDLAYEVDAQGIVTTHPKGTHRRVPLSLAKVDGEWRITQVGDGTVIPLDVFQRLYDPYTLYFYDPSFRYAVPDVRWFLTRSTTPTSIVRAILAGPAPHLKGAVVSAFPEGTRLAKDSVPIVSGTAQVDLTAGLLQSSVTDRHRMLNQLTIALRAPASVVNVQLLAGSTALTMDGSDSVVPPILNATVPSWQVSVLQKQLGIYDNNKAERVKGLDTAAYNPRNPAVSYTQDSFAFLNQQRSALYMATAGKTVKDVLDGSELLRPSFDPQGWVWSGNGGPGDGKLIAFNSDNAFGPAPPASVSLAPDWLRGQIVKDAQLSRDGTRILILTGKGEGTKVLIAGVIRGADGTPRGLTTPLQLSDGKNVTQGAWVSDTQVLVANTSGSGAESPLLLSLRSFQSQSLSDVVGLRGISVGNGIQDIYVQTATGLAQRVGNTWVQQGAGVKDPKFAG</sequence>
<dbReference type="SMART" id="SM00909">
    <property type="entry name" value="Germane"/>
    <property type="match status" value="1"/>
</dbReference>
<feature type="domain" description="GerMN" evidence="3">
    <location>
        <begin position="237"/>
        <end position="327"/>
    </location>
</feature>
<evidence type="ECO:0000313" key="5">
    <source>
        <dbReference type="Proteomes" id="UP000182652"/>
    </source>
</evidence>
<evidence type="ECO:0000256" key="1">
    <source>
        <dbReference type="SAM" id="MobiDB-lite"/>
    </source>
</evidence>
<feature type="region of interest" description="Disordered" evidence="1">
    <location>
        <begin position="62"/>
        <end position="89"/>
    </location>
</feature>
<dbReference type="STRING" id="156980.SAMN04489745_1457"/>
<dbReference type="InterPro" id="IPR059026">
    <property type="entry name" value="LpqB_N"/>
</dbReference>
<organism evidence="4 5">
    <name type="scientific">Arthrobacter woluwensis</name>
    <dbReference type="NCBI Taxonomy" id="156980"/>
    <lineage>
        <taxon>Bacteria</taxon>
        <taxon>Bacillati</taxon>
        <taxon>Actinomycetota</taxon>
        <taxon>Actinomycetes</taxon>
        <taxon>Micrococcales</taxon>
        <taxon>Micrococcaceae</taxon>
        <taxon>Arthrobacter</taxon>
    </lineage>
</organism>
<dbReference type="Pfam" id="PF25976">
    <property type="entry name" value="LpqB_N"/>
    <property type="match status" value="1"/>
</dbReference>
<name>A0A1H4MU28_9MICC</name>
<gene>
    <name evidence="4" type="ORF">SAMN04489745_1457</name>
</gene>
<keyword evidence="2" id="KW-0812">Transmembrane</keyword>
<dbReference type="RefSeq" id="WP_066211104.1">
    <property type="nucleotide sequence ID" value="NZ_FNSN01000003.1"/>
</dbReference>
<accession>A0A1H4MU28</accession>
<proteinExistence type="predicted"/>
<keyword evidence="5" id="KW-1185">Reference proteome</keyword>
<protein>
    <submittedName>
        <fullName evidence="4">Lipoprotein LpqB beta-propeller domain-containing protein</fullName>
    </submittedName>
</protein>
<evidence type="ECO:0000256" key="2">
    <source>
        <dbReference type="SAM" id="Phobius"/>
    </source>
</evidence>
<dbReference type="EMBL" id="FNSN01000003">
    <property type="protein sequence ID" value="SEB86591.1"/>
    <property type="molecule type" value="Genomic_DNA"/>
</dbReference>
<keyword evidence="4" id="KW-0449">Lipoprotein</keyword>
<dbReference type="InterPro" id="IPR019606">
    <property type="entry name" value="GerMN"/>
</dbReference>